<protein>
    <submittedName>
        <fullName evidence="2">Putative YphP/YqiW family bacilliredoxin</fullName>
    </submittedName>
</protein>
<accession>A0A2W7MM63</accession>
<organism evidence="2 3">
    <name type="scientific">Psychrobacillus insolitus</name>
    <dbReference type="NCBI Taxonomy" id="1461"/>
    <lineage>
        <taxon>Bacteria</taxon>
        <taxon>Bacillati</taxon>
        <taxon>Bacillota</taxon>
        <taxon>Bacilli</taxon>
        <taxon>Bacillales</taxon>
        <taxon>Bacillaceae</taxon>
        <taxon>Psychrobacillus</taxon>
    </lineage>
</organism>
<dbReference type="Gene3D" id="6.10.250.2150">
    <property type="match status" value="1"/>
</dbReference>
<gene>
    <name evidence="2" type="ORF">C7437_101707</name>
</gene>
<dbReference type="PANTHER" id="PTHR40052:SF2">
    <property type="entry name" value="BACILLIREDOXIN BRXA"/>
    <property type="match status" value="1"/>
</dbReference>
<keyword evidence="3" id="KW-1185">Reference proteome</keyword>
<dbReference type="NCBIfam" id="TIGR04191">
    <property type="entry name" value="YphP_YqiW"/>
    <property type="match status" value="1"/>
</dbReference>
<dbReference type="RefSeq" id="WP_111438224.1">
    <property type="nucleotide sequence ID" value="NZ_QKZI01000001.1"/>
</dbReference>
<dbReference type="InterPro" id="IPR009474">
    <property type="entry name" value="BrxB/BrxA"/>
</dbReference>
<proteinExistence type="inferred from homology"/>
<evidence type="ECO:0000313" key="3">
    <source>
        <dbReference type="Proteomes" id="UP000248646"/>
    </source>
</evidence>
<sequence>MNAYDEYMQGIVKPMRSELTNAGFTELTTPEDVQEHMASAEGVSLIVINSVCGCAAGLARPAVVTALNEVEVKPENLVTVFAGQDQEATAAMRGYFADVPPSSPSIAIWKDGQLAYFIPREQIESNSMEAIKEHLSGVLTQIVSA</sequence>
<dbReference type="Gene3D" id="3.40.30.10">
    <property type="entry name" value="Glutaredoxin"/>
    <property type="match status" value="1"/>
</dbReference>
<evidence type="ECO:0000313" key="2">
    <source>
        <dbReference type="EMBL" id="PZX07588.1"/>
    </source>
</evidence>
<dbReference type="AlphaFoldDB" id="A0A2W7MM63"/>
<evidence type="ECO:0000256" key="1">
    <source>
        <dbReference type="ARBA" id="ARBA00038305"/>
    </source>
</evidence>
<dbReference type="PANTHER" id="PTHR40052">
    <property type="entry name" value="UPF0403 PROTEIN YQIW-RELATED"/>
    <property type="match status" value="1"/>
</dbReference>
<dbReference type="Proteomes" id="UP000248646">
    <property type="component" value="Unassembled WGS sequence"/>
</dbReference>
<name>A0A2W7MM63_9BACI</name>
<dbReference type="Pfam" id="PF06491">
    <property type="entry name" value="Disulph_isomer"/>
    <property type="match status" value="1"/>
</dbReference>
<comment type="similarity">
    <text evidence="1">Belongs to the bacilliredoxin family.</text>
</comment>
<comment type="caution">
    <text evidence="2">The sequence shown here is derived from an EMBL/GenBank/DDBJ whole genome shotgun (WGS) entry which is preliminary data.</text>
</comment>
<dbReference type="OrthoDB" id="9793981at2"/>
<reference evidence="2 3" key="1">
    <citation type="submission" date="2018-06" db="EMBL/GenBank/DDBJ databases">
        <title>Genomic Encyclopedia of Type Strains, Phase IV (KMG-IV): sequencing the most valuable type-strain genomes for metagenomic binning, comparative biology and taxonomic classification.</title>
        <authorList>
            <person name="Goeker M."/>
        </authorList>
    </citation>
    <scope>NUCLEOTIDE SEQUENCE [LARGE SCALE GENOMIC DNA]</scope>
    <source>
        <strain evidence="2 3">DSM 5</strain>
    </source>
</reference>
<dbReference type="EMBL" id="QKZI01000001">
    <property type="protein sequence ID" value="PZX07588.1"/>
    <property type="molecule type" value="Genomic_DNA"/>
</dbReference>